<sequence>MRKSMDKIVKKDDIDEIVTNIMGKLLNKWKTEIKKETLEEVNKERVKMKEGYDKKFEMVGRKMDSINFDNANFLEKNAALHKELRKMTEEIKQIKIGVTEGIRMANENEQYSRKKNIKIHNLEERRGEQLIPELITTLKDKVGINLNKTDFVAMHRIPGKHGYPRQVIVKFLRM</sequence>
<name>A0A6J8B6C5_MYTCO</name>
<proteinExistence type="predicted"/>
<dbReference type="EMBL" id="CACVKT020002618">
    <property type="protein sequence ID" value="CAC5379033.1"/>
    <property type="molecule type" value="Genomic_DNA"/>
</dbReference>
<accession>A0A6J8B6C5</accession>
<dbReference type="OrthoDB" id="7477812at2759"/>
<gene>
    <name evidence="1" type="ORF">MCOR_15137</name>
</gene>
<organism evidence="1 2">
    <name type="scientific">Mytilus coruscus</name>
    <name type="common">Sea mussel</name>
    <dbReference type="NCBI Taxonomy" id="42192"/>
    <lineage>
        <taxon>Eukaryota</taxon>
        <taxon>Metazoa</taxon>
        <taxon>Spiralia</taxon>
        <taxon>Lophotrochozoa</taxon>
        <taxon>Mollusca</taxon>
        <taxon>Bivalvia</taxon>
        <taxon>Autobranchia</taxon>
        <taxon>Pteriomorphia</taxon>
        <taxon>Mytilida</taxon>
        <taxon>Mytiloidea</taxon>
        <taxon>Mytilidae</taxon>
        <taxon>Mytilinae</taxon>
        <taxon>Mytilus</taxon>
    </lineage>
</organism>
<evidence type="ECO:0000313" key="2">
    <source>
        <dbReference type="Proteomes" id="UP000507470"/>
    </source>
</evidence>
<evidence type="ECO:0000313" key="1">
    <source>
        <dbReference type="EMBL" id="CAC5379033.1"/>
    </source>
</evidence>
<keyword evidence="2" id="KW-1185">Reference proteome</keyword>
<protein>
    <submittedName>
        <fullName evidence="1">Uncharacterized protein</fullName>
    </submittedName>
</protein>
<dbReference type="AlphaFoldDB" id="A0A6J8B6C5"/>
<dbReference type="Proteomes" id="UP000507470">
    <property type="component" value="Unassembled WGS sequence"/>
</dbReference>
<reference evidence="1 2" key="1">
    <citation type="submission" date="2020-06" db="EMBL/GenBank/DDBJ databases">
        <authorList>
            <person name="Li R."/>
            <person name="Bekaert M."/>
        </authorList>
    </citation>
    <scope>NUCLEOTIDE SEQUENCE [LARGE SCALE GENOMIC DNA]</scope>
    <source>
        <strain evidence="2">wild</strain>
    </source>
</reference>